<proteinExistence type="predicted"/>
<keyword evidence="1" id="KW-0808">Transferase</keyword>
<dbReference type="PANTHER" id="PTHR46638">
    <property type="entry name" value="CORRINOID ADENOSYLTRANSFERASE"/>
    <property type="match status" value="1"/>
</dbReference>
<dbReference type="PIRSF" id="PIRSF015617">
    <property type="entry name" value="Adensltrnsf_CobA"/>
    <property type="match status" value="1"/>
</dbReference>
<dbReference type="InterPro" id="IPR027417">
    <property type="entry name" value="P-loop_NTPase"/>
</dbReference>
<dbReference type="KEGG" id="qdo:H9Q78_00370"/>
<dbReference type="EMBL" id="CP060634">
    <property type="protein sequence ID" value="QNM05664.1"/>
    <property type="molecule type" value="Genomic_DNA"/>
</dbReference>
<dbReference type="AlphaFoldDB" id="A0A7G9G4D2"/>
<dbReference type="RefSeq" id="WP_249302860.1">
    <property type="nucleotide sequence ID" value="NZ_CP060634.1"/>
</dbReference>
<dbReference type="GO" id="GO:0005524">
    <property type="term" value="F:ATP binding"/>
    <property type="evidence" value="ECO:0007669"/>
    <property type="project" value="InterPro"/>
</dbReference>
<dbReference type="PANTHER" id="PTHR46638:SF1">
    <property type="entry name" value="CORRINOID ADENOSYLTRANSFERASE"/>
    <property type="match status" value="1"/>
</dbReference>
<dbReference type="SUPFAM" id="SSF52540">
    <property type="entry name" value="P-loop containing nucleoside triphosphate hydrolases"/>
    <property type="match status" value="1"/>
</dbReference>
<dbReference type="GO" id="GO:0008817">
    <property type="term" value="F:corrinoid adenosyltransferase activity"/>
    <property type="evidence" value="ECO:0007669"/>
    <property type="project" value="InterPro"/>
</dbReference>
<organism evidence="1 2">
    <name type="scientific">Qiania dongpingensis</name>
    <dbReference type="NCBI Taxonomy" id="2763669"/>
    <lineage>
        <taxon>Bacteria</taxon>
        <taxon>Bacillati</taxon>
        <taxon>Bacillota</taxon>
        <taxon>Clostridia</taxon>
        <taxon>Lachnospirales</taxon>
        <taxon>Lachnospiraceae</taxon>
        <taxon>Qiania</taxon>
    </lineage>
</organism>
<gene>
    <name evidence="1" type="ORF">H9Q78_00370</name>
</gene>
<dbReference type="GO" id="GO:0009236">
    <property type="term" value="P:cobalamin biosynthetic process"/>
    <property type="evidence" value="ECO:0007669"/>
    <property type="project" value="InterPro"/>
</dbReference>
<dbReference type="InterPro" id="IPR003724">
    <property type="entry name" value="CblAdoTrfase_CobA"/>
</dbReference>
<sequence length="177" mass="19367">MEGLIQIYCGDGKGKTTAATGQAVRSAGAGLTVVFSRFLKTDGSGELTVLRDIPGVVMIPCEKSFGFYFQMSEEQKKEAAIVYQEVFRQAAAAAIAAAEKNDTVLIMDEIIATYNHGLVDREELLDFLRTKPDNLEVVMTGRGPAPELMEAADYVSEIKKVKHPFDKGIVARRGIEY</sequence>
<name>A0A7G9G4D2_9FIRM</name>
<accession>A0A7G9G4D2</accession>
<reference evidence="1 2" key="1">
    <citation type="submission" date="2020-08" db="EMBL/GenBank/DDBJ databases">
        <authorList>
            <person name="Liu C."/>
            <person name="Sun Q."/>
        </authorList>
    </citation>
    <scope>NUCLEOTIDE SEQUENCE [LARGE SCALE GENOMIC DNA]</scope>
    <source>
        <strain evidence="1 2">NSJ-38</strain>
    </source>
</reference>
<dbReference type="Pfam" id="PF02572">
    <property type="entry name" value="CobA_CobO_BtuR"/>
    <property type="match status" value="1"/>
</dbReference>
<dbReference type="Gene3D" id="3.40.50.300">
    <property type="entry name" value="P-loop containing nucleotide triphosphate hydrolases"/>
    <property type="match status" value="1"/>
</dbReference>
<evidence type="ECO:0000313" key="2">
    <source>
        <dbReference type="Proteomes" id="UP000515823"/>
    </source>
</evidence>
<evidence type="ECO:0000313" key="1">
    <source>
        <dbReference type="EMBL" id="QNM05664.1"/>
    </source>
</evidence>
<keyword evidence="2" id="KW-1185">Reference proteome</keyword>
<dbReference type="Proteomes" id="UP000515823">
    <property type="component" value="Chromosome"/>
</dbReference>
<protein>
    <submittedName>
        <fullName evidence="1">Cob(I)yrinic acid a,c-diamide adenosyltransferase</fullName>
    </submittedName>
</protein>